<keyword evidence="1" id="KW-1133">Transmembrane helix</keyword>
<keyword evidence="1" id="KW-0472">Membrane</keyword>
<feature type="transmembrane region" description="Helical" evidence="1">
    <location>
        <begin position="44"/>
        <end position="64"/>
    </location>
</feature>
<reference evidence="2 3" key="1">
    <citation type="submission" date="2019-11" db="EMBL/GenBank/DDBJ databases">
        <title>Gastrointestinal microbiota of Peromyscus leucopus.</title>
        <authorList>
            <person name="Milovic A."/>
            <person name="Bassam K."/>
            <person name="Barbour A.G."/>
        </authorList>
    </citation>
    <scope>NUCLEOTIDE SEQUENCE [LARGE SCALE GENOMIC DNA]</scope>
    <source>
        <strain evidence="2 3">LL8</strain>
    </source>
</reference>
<dbReference type="EMBL" id="WKKC01000021">
    <property type="protein sequence ID" value="MTE03610.1"/>
    <property type="molecule type" value="Genomic_DNA"/>
</dbReference>
<organism evidence="2 3">
    <name type="scientific">Lactobacillus johnsonii</name>
    <dbReference type="NCBI Taxonomy" id="33959"/>
    <lineage>
        <taxon>Bacteria</taxon>
        <taxon>Bacillati</taxon>
        <taxon>Bacillota</taxon>
        <taxon>Bacilli</taxon>
        <taxon>Lactobacillales</taxon>
        <taxon>Lactobacillaceae</taxon>
        <taxon>Lactobacillus</taxon>
    </lineage>
</organism>
<evidence type="ECO:0000313" key="3">
    <source>
        <dbReference type="Proteomes" id="UP000488295"/>
    </source>
</evidence>
<comment type="caution">
    <text evidence="2">The sequence shown here is derived from an EMBL/GenBank/DDBJ whole genome shotgun (WGS) entry which is preliminary data.</text>
</comment>
<sequence>MTDWITNTSSWGLGLVLIAVGLFLIAVGVLDLGRNLKGESKNWGGAIIGLVIAIIGGALTTWGATNFITFFKNGGQEVPRQ</sequence>
<evidence type="ECO:0000313" key="2">
    <source>
        <dbReference type="EMBL" id="MTE03610.1"/>
    </source>
</evidence>
<name>A0A9X4XAW0_LACJH</name>
<accession>A0A9X4XAW0</accession>
<gene>
    <name evidence="2" type="ORF">GJU95_07495</name>
</gene>
<protein>
    <submittedName>
        <fullName evidence="2">Uncharacterized protein</fullName>
    </submittedName>
</protein>
<dbReference type="Proteomes" id="UP000488295">
    <property type="component" value="Unassembled WGS sequence"/>
</dbReference>
<feature type="transmembrane region" description="Helical" evidence="1">
    <location>
        <begin position="12"/>
        <end position="32"/>
    </location>
</feature>
<proteinExistence type="predicted"/>
<dbReference type="RefSeq" id="WP_155692782.1">
    <property type="nucleotide sequence ID" value="NZ_WKKC01000021.1"/>
</dbReference>
<keyword evidence="1" id="KW-0812">Transmembrane</keyword>
<dbReference type="AlphaFoldDB" id="A0A9X4XAW0"/>
<evidence type="ECO:0000256" key="1">
    <source>
        <dbReference type="SAM" id="Phobius"/>
    </source>
</evidence>